<evidence type="ECO:0000313" key="3">
    <source>
        <dbReference type="Proteomes" id="UP000185783"/>
    </source>
</evidence>
<reference evidence="2 3" key="1">
    <citation type="submission" date="2016-03" db="EMBL/GenBank/DDBJ databases">
        <title>Genome sequence of Nesiotobacter sp. nov., a moderately halophilic alphaproteobacterium isolated from the Yellow Sea, China.</title>
        <authorList>
            <person name="Zhang G."/>
            <person name="Zhang R."/>
        </authorList>
    </citation>
    <scope>NUCLEOTIDE SEQUENCE [LARGE SCALE GENOMIC DNA]</scope>
    <source>
        <strain evidence="2 3">WB1-6</strain>
    </source>
</reference>
<evidence type="ECO:0000313" key="2">
    <source>
        <dbReference type="EMBL" id="OKL43993.1"/>
    </source>
</evidence>
<evidence type="ECO:0000256" key="1">
    <source>
        <dbReference type="SAM" id="MobiDB-lite"/>
    </source>
</evidence>
<dbReference type="Proteomes" id="UP000185783">
    <property type="component" value="Unassembled WGS sequence"/>
</dbReference>
<dbReference type="RefSeq" id="WP_028481205.1">
    <property type="nucleotide sequence ID" value="NZ_LVVZ01000015.1"/>
</dbReference>
<organism evidence="2 3">
    <name type="scientific">Pseudovibrio exalbescens</name>
    <dbReference type="NCBI Taxonomy" id="197461"/>
    <lineage>
        <taxon>Bacteria</taxon>
        <taxon>Pseudomonadati</taxon>
        <taxon>Pseudomonadota</taxon>
        <taxon>Alphaproteobacteria</taxon>
        <taxon>Hyphomicrobiales</taxon>
        <taxon>Stappiaceae</taxon>
        <taxon>Pseudovibrio</taxon>
    </lineage>
</organism>
<dbReference type="AlphaFoldDB" id="A0A1U7JGW8"/>
<feature type="region of interest" description="Disordered" evidence="1">
    <location>
        <begin position="57"/>
        <end position="76"/>
    </location>
</feature>
<protein>
    <submittedName>
        <fullName evidence="2">Uncharacterized protein</fullName>
    </submittedName>
</protein>
<proteinExistence type="predicted"/>
<gene>
    <name evidence="2" type="ORF">A3843_10405</name>
</gene>
<accession>A0A1U7JGW8</accession>
<dbReference type="STRING" id="197461.A3843_10405"/>
<feature type="compositionally biased region" description="Polar residues" evidence="1">
    <location>
        <begin position="57"/>
        <end position="68"/>
    </location>
</feature>
<keyword evidence="3" id="KW-1185">Reference proteome</keyword>
<sequence length="106" mass="11261">MRHPLFLRAEAVLPDAAGRVDVPLVGAALLLTAGLFWVQVGPASSKEPAVPTYEITSVATPATPPSSQKQDRPTAFRSASGASILLKEVRLEAEQLSILLQQDKNS</sequence>
<name>A0A1U7JGW8_9HYPH</name>
<dbReference type="EMBL" id="LVVZ01000015">
    <property type="protein sequence ID" value="OKL43993.1"/>
    <property type="molecule type" value="Genomic_DNA"/>
</dbReference>
<comment type="caution">
    <text evidence="2">The sequence shown here is derived from an EMBL/GenBank/DDBJ whole genome shotgun (WGS) entry which is preliminary data.</text>
</comment>